<comment type="caution">
    <text evidence="2">The sequence shown here is derived from an EMBL/GenBank/DDBJ whole genome shotgun (WGS) entry which is preliminary data.</text>
</comment>
<reference evidence="2" key="1">
    <citation type="journal article" date="2023" name="G3 (Bethesda)">
        <title>A reference genome for the long-term kleptoplast-retaining sea slug Elysia crispata morphotype clarki.</title>
        <authorList>
            <person name="Eastman K.E."/>
            <person name="Pendleton A.L."/>
            <person name="Shaikh M.A."/>
            <person name="Suttiyut T."/>
            <person name="Ogas R."/>
            <person name="Tomko P."/>
            <person name="Gavelis G."/>
            <person name="Widhalm J.R."/>
            <person name="Wisecaver J.H."/>
        </authorList>
    </citation>
    <scope>NUCLEOTIDE SEQUENCE</scope>
    <source>
        <strain evidence="2">ECLA1</strain>
    </source>
</reference>
<feature type="region of interest" description="Disordered" evidence="1">
    <location>
        <begin position="66"/>
        <end position="92"/>
    </location>
</feature>
<feature type="non-terminal residue" evidence="2">
    <location>
        <position position="1"/>
    </location>
</feature>
<dbReference type="Proteomes" id="UP001283361">
    <property type="component" value="Unassembled WGS sequence"/>
</dbReference>
<feature type="region of interest" description="Disordered" evidence="1">
    <location>
        <begin position="1"/>
        <end position="37"/>
    </location>
</feature>
<evidence type="ECO:0000256" key="1">
    <source>
        <dbReference type="SAM" id="MobiDB-lite"/>
    </source>
</evidence>
<sequence length="151" mass="16678">ESEQGYPIPARLMGTSSSSTPPLNTEPRSMGLLPSRSFHPTVAPSTSRLAAVPFISHWLLSPPSLPGESPPLARSRPETETSGPDDLGQERSGIWFIHPTNPSIRPRVSAEAICLSGLRQTWDGEKKVRRKGRQVVQHNLLEYHTSFWLSC</sequence>
<gene>
    <name evidence="2" type="ORF">RRG08_000918</name>
</gene>
<keyword evidence="3" id="KW-1185">Reference proteome</keyword>
<feature type="compositionally biased region" description="Polar residues" evidence="1">
    <location>
        <begin position="14"/>
        <end position="27"/>
    </location>
</feature>
<organism evidence="2 3">
    <name type="scientific">Elysia crispata</name>
    <name type="common">lettuce slug</name>
    <dbReference type="NCBI Taxonomy" id="231223"/>
    <lineage>
        <taxon>Eukaryota</taxon>
        <taxon>Metazoa</taxon>
        <taxon>Spiralia</taxon>
        <taxon>Lophotrochozoa</taxon>
        <taxon>Mollusca</taxon>
        <taxon>Gastropoda</taxon>
        <taxon>Heterobranchia</taxon>
        <taxon>Euthyneura</taxon>
        <taxon>Panpulmonata</taxon>
        <taxon>Sacoglossa</taxon>
        <taxon>Placobranchoidea</taxon>
        <taxon>Plakobranchidae</taxon>
        <taxon>Elysia</taxon>
    </lineage>
</organism>
<evidence type="ECO:0000313" key="3">
    <source>
        <dbReference type="Proteomes" id="UP001283361"/>
    </source>
</evidence>
<dbReference type="EMBL" id="JAWDGP010002372">
    <property type="protein sequence ID" value="KAK3783659.1"/>
    <property type="molecule type" value="Genomic_DNA"/>
</dbReference>
<evidence type="ECO:0000313" key="2">
    <source>
        <dbReference type="EMBL" id="KAK3783659.1"/>
    </source>
</evidence>
<name>A0AAE1DUQ8_9GAST</name>
<dbReference type="AlphaFoldDB" id="A0AAE1DUQ8"/>
<accession>A0AAE1DUQ8</accession>
<proteinExistence type="predicted"/>
<protein>
    <submittedName>
        <fullName evidence="2">Uncharacterized protein</fullName>
    </submittedName>
</protein>